<dbReference type="Gene3D" id="3.30.420.40">
    <property type="match status" value="1"/>
</dbReference>
<dbReference type="Pfam" id="PF02491">
    <property type="entry name" value="SHS2_FTSA"/>
    <property type="match status" value="1"/>
</dbReference>
<dbReference type="SUPFAM" id="SSF53067">
    <property type="entry name" value="Actin-like ATPase domain"/>
    <property type="match status" value="2"/>
</dbReference>
<dbReference type="InterPro" id="IPR043129">
    <property type="entry name" value="ATPase_NBD"/>
</dbReference>
<evidence type="ECO:0000256" key="4">
    <source>
        <dbReference type="ARBA" id="ARBA00023306"/>
    </source>
</evidence>
<evidence type="ECO:0000313" key="9">
    <source>
        <dbReference type="Proteomes" id="UP000546464"/>
    </source>
</evidence>
<protein>
    <recommendedName>
        <fullName evidence="5 6">Cell division protein FtsA</fullName>
    </recommendedName>
</protein>
<keyword evidence="1 5" id="KW-1003">Cell membrane</keyword>
<dbReference type="AlphaFoldDB" id="A0A842HFF8"/>
<name>A0A842HFF8_9BACT</name>
<dbReference type="PANTHER" id="PTHR32432:SF4">
    <property type="entry name" value="CELL DIVISION PROTEIN FTSA"/>
    <property type="match status" value="1"/>
</dbReference>
<dbReference type="PANTHER" id="PTHR32432">
    <property type="entry name" value="CELL DIVISION PROTEIN FTSA-RELATED"/>
    <property type="match status" value="1"/>
</dbReference>
<proteinExistence type="inferred from homology"/>
<evidence type="ECO:0000256" key="3">
    <source>
        <dbReference type="ARBA" id="ARBA00023136"/>
    </source>
</evidence>
<dbReference type="CDD" id="cd24048">
    <property type="entry name" value="ASKHA_NBD_FtsA"/>
    <property type="match status" value="1"/>
</dbReference>
<dbReference type="InterPro" id="IPR020823">
    <property type="entry name" value="Cell_div_FtsA"/>
</dbReference>
<evidence type="ECO:0000256" key="2">
    <source>
        <dbReference type="ARBA" id="ARBA00022618"/>
    </source>
</evidence>
<sequence>MSQSKIVGAVEIGTTHVVALIGEIVNGRSLNLIGMAESSSSGVKKGEITDFRAASNCVHAAIMGAEKSAGVQVEAVYLSQTGGHLQGFHHVGSVNVSSSENRVSADDIQRVIDDAKGKELSAERVYIHHIKHGFRLDGEAVDKPLNQPGNKLEVSYWSVHGDEARVRDHIHIINGFGLPVEDMILSSIATASMVATAEEKRRGSLVLDMGGGTTDWAVYRDGVIMRTGVVPVGGDHLTNDLALGLRVNRKYAEKLKKQFGKAFVEKDDKGEKVWMVGDQMIGDRYLSRQSLVQIIELRLDELFQILKKQLGEFADEEVLPCGVVLSGGASVLPGIPELAGKILGLPVRVGSNPDWVREDLRGPGYSTALGLMHYALTGQHQEEFTAPPAPKGLMKKVSKLFSI</sequence>
<evidence type="ECO:0000256" key="5">
    <source>
        <dbReference type="HAMAP-Rule" id="MF_02033"/>
    </source>
</evidence>
<dbReference type="NCBIfam" id="TIGR01174">
    <property type="entry name" value="ftsA"/>
    <property type="match status" value="1"/>
</dbReference>
<accession>A0A842HFF8</accession>
<dbReference type="RefSeq" id="WP_185676326.1">
    <property type="nucleotide sequence ID" value="NZ_JACHVB010000035.1"/>
</dbReference>
<dbReference type="HAMAP" id="MF_02033">
    <property type="entry name" value="FtsA"/>
    <property type="match status" value="1"/>
</dbReference>
<evidence type="ECO:0000259" key="7">
    <source>
        <dbReference type="SMART" id="SM00842"/>
    </source>
</evidence>
<dbReference type="GO" id="GO:0009898">
    <property type="term" value="C:cytoplasmic side of plasma membrane"/>
    <property type="evidence" value="ECO:0007669"/>
    <property type="project" value="UniProtKB-UniRule"/>
</dbReference>
<dbReference type="InterPro" id="IPR003494">
    <property type="entry name" value="SHS2_FtsA"/>
</dbReference>
<dbReference type="GO" id="GO:0032153">
    <property type="term" value="C:cell division site"/>
    <property type="evidence" value="ECO:0007669"/>
    <property type="project" value="UniProtKB-UniRule"/>
</dbReference>
<feature type="domain" description="SHS2" evidence="7">
    <location>
        <begin position="7"/>
        <end position="194"/>
    </location>
</feature>
<gene>
    <name evidence="5 8" type="primary">ftsA</name>
    <name evidence="8" type="ORF">H5P28_13995</name>
</gene>
<dbReference type="SMART" id="SM00842">
    <property type="entry name" value="FtsA"/>
    <property type="match status" value="1"/>
</dbReference>
<keyword evidence="4 5" id="KW-0131">Cell cycle</keyword>
<comment type="subcellular location">
    <subcellularLocation>
        <location evidence="5">Cell membrane</location>
        <topology evidence="5">Peripheral membrane protein</topology>
        <orientation evidence="5">Cytoplasmic side</orientation>
    </subcellularLocation>
    <text evidence="5">Localizes to the Z ring in an FtsZ-dependent manner. Targeted to the membrane through a conserved C-terminal amphipathic helix.</text>
</comment>
<dbReference type="Proteomes" id="UP000546464">
    <property type="component" value="Unassembled WGS sequence"/>
</dbReference>
<keyword evidence="3 5" id="KW-0472">Membrane</keyword>
<dbReference type="GO" id="GO:0043093">
    <property type="term" value="P:FtsZ-dependent cytokinesis"/>
    <property type="evidence" value="ECO:0007669"/>
    <property type="project" value="UniProtKB-UniRule"/>
</dbReference>
<dbReference type="EMBL" id="JACHVB010000035">
    <property type="protein sequence ID" value="MBC2595375.1"/>
    <property type="molecule type" value="Genomic_DNA"/>
</dbReference>
<dbReference type="Pfam" id="PF14450">
    <property type="entry name" value="FtsA"/>
    <property type="match status" value="1"/>
</dbReference>
<comment type="subunit">
    <text evidence="5">Self-interacts. Interacts with FtsZ.</text>
</comment>
<evidence type="ECO:0000256" key="1">
    <source>
        <dbReference type="ARBA" id="ARBA00022475"/>
    </source>
</evidence>
<dbReference type="PIRSF" id="PIRSF003101">
    <property type="entry name" value="FtsA"/>
    <property type="match status" value="1"/>
</dbReference>
<evidence type="ECO:0000256" key="6">
    <source>
        <dbReference type="PIRNR" id="PIRNR003101"/>
    </source>
</evidence>
<keyword evidence="2 5" id="KW-0132">Cell division</keyword>
<dbReference type="InterPro" id="IPR050696">
    <property type="entry name" value="FtsA/MreB"/>
</dbReference>
<comment type="caution">
    <text evidence="8">The sequence shown here is derived from an EMBL/GenBank/DDBJ whole genome shotgun (WGS) entry which is preliminary data.</text>
</comment>
<evidence type="ECO:0000313" key="8">
    <source>
        <dbReference type="EMBL" id="MBC2595375.1"/>
    </source>
</evidence>
<organism evidence="8 9">
    <name type="scientific">Ruficoccus amylovorans</name>
    <dbReference type="NCBI Taxonomy" id="1804625"/>
    <lineage>
        <taxon>Bacteria</taxon>
        <taxon>Pseudomonadati</taxon>
        <taxon>Verrucomicrobiota</taxon>
        <taxon>Opitutia</taxon>
        <taxon>Puniceicoccales</taxon>
        <taxon>Cerasicoccaceae</taxon>
        <taxon>Ruficoccus</taxon>
    </lineage>
</organism>
<comment type="similarity">
    <text evidence="5 6">Belongs to the FtsA/MreB family.</text>
</comment>
<keyword evidence="9" id="KW-1185">Reference proteome</keyword>
<reference evidence="8 9" key="1">
    <citation type="submission" date="2020-07" db="EMBL/GenBank/DDBJ databases">
        <authorList>
            <person name="Feng X."/>
        </authorList>
    </citation>
    <scope>NUCLEOTIDE SEQUENCE [LARGE SCALE GENOMIC DNA]</scope>
    <source>
        <strain evidence="8 9">JCM31066</strain>
    </source>
</reference>
<comment type="function">
    <text evidence="5 6">Cell division protein that is involved in the assembly of the Z ring. May serve as a membrane anchor for the Z ring.</text>
</comment>